<dbReference type="EMBL" id="RXIC02000025">
    <property type="protein sequence ID" value="KAB1205173.1"/>
    <property type="molecule type" value="Genomic_DNA"/>
</dbReference>
<dbReference type="AlphaFoldDB" id="A0A6A1UXX1"/>
<feature type="coiled-coil region" evidence="1">
    <location>
        <begin position="238"/>
        <end position="265"/>
    </location>
</feature>
<keyword evidence="3" id="KW-1185">Reference proteome</keyword>
<feature type="coiled-coil region" evidence="1">
    <location>
        <begin position="141"/>
        <end position="168"/>
    </location>
</feature>
<comment type="caution">
    <text evidence="2">The sequence shown here is derived from an EMBL/GenBank/DDBJ whole genome shotgun (WGS) entry which is preliminary data.</text>
</comment>
<evidence type="ECO:0000256" key="1">
    <source>
        <dbReference type="SAM" id="Coils"/>
    </source>
</evidence>
<protein>
    <submittedName>
        <fullName evidence="2">Uncharacterized protein</fullName>
    </submittedName>
</protein>
<reference evidence="2 3" key="1">
    <citation type="journal article" date="2019" name="Plant Biotechnol. J.">
        <title>The red bayberry genome and genetic basis of sex determination.</title>
        <authorList>
            <person name="Jia H.M."/>
            <person name="Jia H.J."/>
            <person name="Cai Q.L."/>
            <person name="Wang Y."/>
            <person name="Zhao H.B."/>
            <person name="Yang W.F."/>
            <person name="Wang G.Y."/>
            <person name="Li Y.H."/>
            <person name="Zhan D.L."/>
            <person name="Shen Y.T."/>
            <person name="Niu Q.F."/>
            <person name="Chang L."/>
            <person name="Qiu J."/>
            <person name="Zhao L."/>
            <person name="Xie H.B."/>
            <person name="Fu W.Y."/>
            <person name="Jin J."/>
            <person name="Li X.W."/>
            <person name="Jiao Y."/>
            <person name="Zhou C.C."/>
            <person name="Tu T."/>
            <person name="Chai C.Y."/>
            <person name="Gao J.L."/>
            <person name="Fan L.J."/>
            <person name="van de Weg E."/>
            <person name="Wang J.Y."/>
            <person name="Gao Z.S."/>
        </authorList>
    </citation>
    <scope>NUCLEOTIDE SEQUENCE [LARGE SCALE GENOMIC DNA]</scope>
    <source>
        <tissue evidence="2">Leaves</tissue>
    </source>
</reference>
<evidence type="ECO:0000313" key="2">
    <source>
        <dbReference type="EMBL" id="KAB1205173.1"/>
    </source>
</evidence>
<keyword evidence="1" id="KW-0175">Coiled coil</keyword>
<gene>
    <name evidence="2" type="ORF">CJ030_MR7G021999</name>
</gene>
<name>A0A6A1UXX1_9ROSI</name>
<evidence type="ECO:0000313" key="3">
    <source>
        <dbReference type="Proteomes" id="UP000516437"/>
    </source>
</evidence>
<dbReference type="Proteomes" id="UP000516437">
    <property type="component" value="Chromosome 7"/>
</dbReference>
<organism evidence="2 3">
    <name type="scientific">Morella rubra</name>
    <name type="common">Chinese bayberry</name>
    <dbReference type="NCBI Taxonomy" id="262757"/>
    <lineage>
        <taxon>Eukaryota</taxon>
        <taxon>Viridiplantae</taxon>
        <taxon>Streptophyta</taxon>
        <taxon>Embryophyta</taxon>
        <taxon>Tracheophyta</taxon>
        <taxon>Spermatophyta</taxon>
        <taxon>Magnoliopsida</taxon>
        <taxon>eudicotyledons</taxon>
        <taxon>Gunneridae</taxon>
        <taxon>Pentapetalae</taxon>
        <taxon>rosids</taxon>
        <taxon>fabids</taxon>
        <taxon>Fagales</taxon>
        <taxon>Myricaceae</taxon>
        <taxon>Morella</taxon>
    </lineage>
</organism>
<accession>A0A6A1UXX1</accession>
<proteinExistence type="predicted"/>
<sequence>MSSVDPENLELNPFTKFVLSGKQLTDPKIQALGSGGTVSGTPHGQNVSVAAGIQRINSPSIARTSSDQIGRLSSAIPVPPEDTMRRFNQLCKMEPKTNVGAEIADLVDSWTSMESLEHSDPKLKEEIGEISHFSRQGVISMEQGRLNVKKAQEKLQSSLKNAQDSQQSTDLDTDKTLSMDIIKRLDQLSNMEPKANVGAEIAELVDSWMFMKSFVPTGRDLDEFRTISNLSHEGVISVEQGRVNVKNAQEKLQNILNMIKEEQTVKPQTTA</sequence>